<keyword evidence="3" id="KW-1185">Reference proteome</keyword>
<protein>
    <submittedName>
        <fullName evidence="2">Uncharacterized protein</fullName>
    </submittedName>
</protein>
<proteinExistence type="predicted"/>
<organism evidence="2 3">
    <name type="scientific">Portunus trituberculatus</name>
    <name type="common">Swimming crab</name>
    <name type="synonym">Neptunus trituberculatus</name>
    <dbReference type="NCBI Taxonomy" id="210409"/>
    <lineage>
        <taxon>Eukaryota</taxon>
        <taxon>Metazoa</taxon>
        <taxon>Ecdysozoa</taxon>
        <taxon>Arthropoda</taxon>
        <taxon>Crustacea</taxon>
        <taxon>Multicrustacea</taxon>
        <taxon>Malacostraca</taxon>
        <taxon>Eumalacostraca</taxon>
        <taxon>Eucarida</taxon>
        <taxon>Decapoda</taxon>
        <taxon>Pleocyemata</taxon>
        <taxon>Brachyura</taxon>
        <taxon>Eubrachyura</taxon>
        <taxon>Portunoidea</taxon>
        <taxon>Portunidae</taxon>
        <taxon>Portuninae</taxon>
        <taxon>Portunus</taxon>
    </lineage>
</organism>
<feature type="compositionally biased region" description="Pro residues" evidence="1">
    <location>
        <begin position="1"/>
        <end position="10"/>
    </location>
</feature>
<evidence type="ECO:0000313" key="2">
    <source>
        <dbReference type="EMBL" id="MPC44048.1"/>
    </source>
</evidence>
<gene>
    <name evidence="2" type="ORF">E2C01_037707</name>
</gene>
<sequence>MKPPMTPTPAPATTHPRGDTLPSSRDITPESRTLLCKQQVVFMALGQWFLTFFGSDPKSCTNQPLRPKPT</sequence>
<dbReference type="AlphaFoldDB" id="A0A5B7FGI9"/>
<dbReference type="EMBL" id="VSRR010006097">
    <property type="protein sequence ID" value="MPC44048.1"/>
    <property type="molecule type" value="Genomic_DNA"/>
</dbReference>
<feature type="region of interest" description="Disordered" evidence="1">
    <location>
        <begin position="1"/>
        <end position="29"/>
    </location>
</feature>
<comment type="caution">
    <text evidence="2">The sequence shown here is derived from an EMBL/GenBank/DDBJ whole genome shotgun (WGS) entry which is preliminary data.</text>
</comment>
<reference evidence="2 3" key="1">
    <citation type="submission" date="2019-05" db="EMBL/GenBank/DDBJ databases">
        <title>Another draft genome of Portunus trituberculatus and its Hox gene families provides insights of decapod evolution.</title>
        <authorList>
            <person name="Jeong J.-H."/>
            <person name="Song I."/>
            <person name="Kim S."/>
            <person name="Choi T."/>
            <person name="Kim D."/>
            <person name="Ryu S."/>
            <person name="Kim W."/>
        </authorList>
    </citation>
    <scope>NUCLEOTIDE SEQUENCE [LARGE SCALE GENOMIC DNA]</scope>
    <source>
        <tissue evidence="2">Muscle</tissue>
    </source>
</reference>
<evidence type="ECO:0000256" key="1">
    <source>
        <dbReference type="SAM" id="MobiDB-lite"/>
    </source>
</evidence>
<name>A0A5B7FGI9_PORTR</name>
<dbReference type="Proteomes" id="UP000324222">
    <property type="component" value="Unassembled WGS sequence"/>
</dbReference>
<accession>A0A5B7FGI9</accession>
<evidence type="ECO:0000313" key="3">
    <source>
        <dbReference type="Proteomes" id="UP000324222"/>
    </source>
</evidence>